<evidence type="ECO:0000313" key="2">
    <source>
        <dbReference type="EMBL" id="MFC7190781.1"/>
    </source>
</evidence>
<accession>A0ABD5YRL8</accession>
<dbReference type="RefSeq" id="WP_248908198.1">
    <property type="nucleotide sequence ID" value="NZ_CP109979.1"/>
</dbReference>
<feature type="transmembrane region" description="Helical" evidence="1">
    <location>
        <begin position="12"/>
        <end position="29"/>
    </location>
</feature>
<organism evidence="2 3">
    <name type="scientific">Halocatena marina</name>
    <dbReference type="NCBI Taxonomy" id="2934937"/>
    <lineage>
        <taxon>Archaea</taxon>
        <taxon>Methanobacteriati</taxon>
        <taxon>Methanobacteriota</taxon>
        <taxon>Stenosarchaea group</taxon>
        <taxon>Halobacteria</taxon>
        <taxon>Halobacteriales</taxon>
        <taxon>Natronomonadaceae</taxon>
        <taxon>Halocatena</taxon>
    </lineage>
</organism>
<keyword evidence="1" id="KW-1133">Transmembrane helix</keyword>
<dbReference type="EMBL" id="JBHTAX010000001">
    <property type="protein sequence ID" value="MFC7190781.1"/>
    <property type="molecule type" value="Genomic_DNA"/>
</dbReference>
<dbReference type="AlphaFoldDB" id="A0ABD5YRL8"/>
<keyword evidence="1" id="KW-0812">Transmembrane</keyword>
<keyword evidence="1" id="KW-0472">Membrane</keyword>
<gene>
    <name evidence="2" type="ORF">ACFQL7_13680</name>
</gene>
<dbReference type="Proteomes" id="UP001596417">
    <property type="component" value="Unassembled WGS sequence"/>
</dbReference>
<name>A0ABD5YRL8_9EURY</name>
<dbReference type="InterPro" id="IPR058328">
    <property type="entry name" value="DUF8015"/>
</dbReference>
<proteinExistence type="predicted"/>
<evidence type="ECO:0000313" key="3">
    <source>
        <dbReference type="Proteomes" id="UP001596417"/>
    </source>
</evidence>
<evidence type="ECO:0000256" key="1">
    <source>
        <dbReference type="SAM" id="Phobius"/>
    </source>
</evidence>
<sequence>MIDVPLSSHDVVLAAIALSVVLGMVVSFVSSVSATLGLAGGCVPAGGLLGYALFINPPTDVGE</sequence>
<dbReference type="Pfam" id="PF26047">
    <property type="entry name" value="DUF8015"/>
    <property type="match status" value="1"/>
</dbReference>
<evidence type="ECO:0008006" key="4">
    <source>
        <dbReference type="Google" id="ProtNLM"/>
    </source>
</evidence>
<comment type="caution">
    <text evidence="2">The sequence shown here is derived from an EMBL/GenBank/DDBJ whole genome shotgun (WGS) entry which is preliminary data.</text>
</comment>
<protein>
    <recommendedName>
        <fullName evidence="4">Sulfite exporter TauE/SafE family protein</fullName>
    </recommendedName>
</protein>
<reference evidence="2 3" key="1">
    <citation type="journal article" date="2019" name="Int. J. Syst. Evol. Microbiol.">
        <title>The Global Catalogue of Microorganisms (GCM) 10K type strain sequencing project: providing services to taxonomists for standard genome sequencing and annotation.</title>
        <authorList>
            <consortium name="The Broad Institute Genomics Platform"/>
            <consortium name="The Broad Institute Genome Sequencing Center for Infectious Disease"/>
            <person name="Wu L."/>
            <person name="Ma J."/>
        </authorList>
    </citation>
    <scope>NUCLEOTIDE SEQUENCE [LARGE SCALE GENOMIC DNA]</scope>
    <source>
        <strain evidence="2 3">RDMS1</strain>
    </source>
</reference>
<feature type="transmembrane region" description="Helical" evidence="1">
    <location>
        <begin position="36"/>
        <end position="55"/>
    </location>
</feature>
<keyword evidence="3" id="KW-1185">Reference proteome</keyword>
<dbReference type="GeneID" id="76200433"/>